<proteinExistence type="predicted"/>
<dbReference type="Proteomes" id="UP000829447">
    <property type="component" value="Linkage Group LG9"/>
</dbReference>
<reference evidence="1 2" key="1">
    <citation type="journal article" date="2022" name="bioRxiv">
        <title>An ancient truncated duplication of the anti-Mullerian hormone receptor type 2 gene is a potential conserved master sex determinant in the Pangasiidae catfish family.</title>
        <authorList>
            <person name="Wen M."/>
            <person name="Pan Q."/>
            <person name="Jouanno E."/>
            <person name="Montfort J."/>
            <person name="Zahm M."/>
            <person name="Cabau C."/>
            <person name="Klopp C."/>
            <person name="Iampietro C."/>
            <person name="Roques C."/>
            <person name="Bouchez O."/>
            <person name="Castinel A."/>
            <person name="Donnadieu C."/>
            <person name="Parrinello H."/>
            <person name="Poncet C."/>
            <person name="Belmonte E."/>
            <person name="Gautier V."/>
            <person name="Avarre J.-C."/>
            <person name="Dugue R."/>
            <person name="Gustiano R."/>
            <person name="Ha T.T.T."/>
            <person name="Campet M."/>
            <person name="Sriphairoj K."/>
            <person name="Ribolli J."/>
            <person name="de Almeida F.L."/>
            <person name="Desvignes T."/>
            <person name="Postlethwait J.H."/>
            <person name="Bucao C.F."/>
            <person name="Robinson-Rechavi M."/>
            <person name="Bobe J."/>
            <person name="Herpin A."/>
            <person name="Guiguen Y."/>
        </authorList>
    </citation>
    <scope>NUCLEOTIDE SEQUENCE [LARGE SCALE GENOMIC DNA]</scope>
    <source>
        <strain evidence="1">YG-Dec2019</strain>
    </source>
</reference>
<accession>A0ACC5WRB3</accession>
<comment type="caution">
    <text evidence="1">The sequence shown here is derived from an EMBL/GenBank/DDBJ whole genome shotgun (WGS) entry which is preliminary data.</text>
</comment>
<gene>
    <name evidence="1" type="ORF">PGIGA_G00253690</name>
</gene>
<organism evidence="1 2">
    <name type="scientific">Pangasianodon gigas</name>
    <name type="common">Mekong giant catfish</name>
    <name type="synonym">Pangasius gigas</name>
    <dbReference type="NCBI Taxonomy" id="30993"/>
    <lineage>
        <taxon>Eukaryota</taxon>
        <taxon>Metazoa</taxon>
        <taxon>Chordata</taxon>
        <taxon>Craniata</taxon>
        <taxon>Vertebrata</taxon>
        <taxon>Euteleostomi</taxon>
        <taxon>Actinopterygii</taxon>
        <taxon>Neopterygii</taxon>
        <taxon>Teleostei</taxon>
        <taxon>Ostariophysi</taxon>
        <taxon>Siluriformes</taxon>
        <taxon>Pangasiidae</taxon>
        <taxon>Pangasianodon</taxon>
    </lineage>
</organism>
<name>A0ACC5WRB3_PANGG</name>
<evidence type="ECO:0000313" key="2">
    <source>
        <dbReference type="Proteomes" id="UP000829447"/>
    </source>
</evidence>
<protein>
    <submittedName>
        <fullName evidence="1">Uncharacterized protein</fullName>
    </submittedName>
</protein>
<evidence type="ECO:0000313" key="1">
    <source>
        <dbReference type="EMBL" id="MCI4381584.1"/>
    </source>
</evidence>
<sequence>MFPQLRVQQVTSHQHGCSQLNASWILKSVAEACFGVMEGNRRTPRQPIWTWGEHVKLHTDSNLSSELNQGPWSCEACPTSVITP</sequence>
<keyword evidence="2" id="KW-1185">Reference proteome</keyword>
<dbReference type="EMBL" id="CM040462">
    <property type="protein sequence ID" value="MCI4381584.1"/>
    <property type="molecule type" value="Genomic_DNA"/>
</dbReference>